<dbReference type="Pfam" id="PF13505">
    <property type="entry name" value="OMP_b-brl"/>
    <property type="match status" value="1"/>
</dbReference>
<dbReference type="AlphaFoldDB" id="A0A3M0BXZ4"/>
<evidence type="ECO:0000313" key="3">
    <source>
        <dbReference type="EMBL" id="RMB01912.1"/>
    </source>
</evidence>
<name>A0A3M0BXZ4_9PROT</name>
<sequence>MTPSGKTLPKITAKTMVRTTGHTPTRARAGIAACTLIVAAAMGLGENALAQEDDAKTDGFYVRATGGLNILSSGGYEVETADGTANTSDADYQTGYAFGGSAGYEWANGLALEGEIMYRRNDYNGFEATGLGTVASGDLASLSLMGNVIYAFPGLGGNGRLRPYIGAGAGIVQEIDTDITLDNGDTLTLSGDGFAWQAMAGLRWQFSRRWRARVEARYFDGSDAALTADAATLRPDYTPLSVLLSLGYGF</sequence>
<evidence type="ECO:0000256" key="1">
    <source>
        <dbReference type="ARBA" id="ARBA00022729"/>
    </source>
</evidence>
<keyword evidence="1" id="KW-0732">Signal</keyword>
<dbReference type="Proteomes" id="UP000271227">
    <property type="component" value="Unassembled WGS sequence"/>
</dbReference>
<dbReference type="InterPro" id="IPR011250">
    <property type="entry name" value="OMP/PagP_B-barrel"/>
</dbReference>
<organism evidence="3 4">
    <name type="scientific">Eilatimonas milleporae</name>
    <dbReference type="NCBI Taxonomy" id="911205"/>
    <lineage>
        <taxon>Bacteria</taxon>
        <taxon>Pseudomonadati</taxon>
        <taxon>Pseudomonadota</taxon>
        <taxon>Alphaproteobacteria</taxon>
        <taxon>Kordiimonadales</taxon>
        <taxon>Kordiimonadaceae</taxon>
        <taxon>Eilatimonas</taxon>
    </lineage>
</organism>
<gene>
    <name evidence="3" type="ORF">BXY39_3420</name>
</gene>
<reference evidence="3 4" key="1">
    <citation type="submission" date="2018-10" db="EMBL/GenBank/DDBJ databases">
        <title>Genomic Encyclopedia of Archaeal and Bacterial Type Strains, Phase II (KMG-II): from individual species to whole genera.</title>
        <authorList>
            <person name="Goeker M."/>
        </authorList>
    </citation>
    <scope>NUCLEOTIDE SEQUENCE [LARGE SCALE GENOMIC DNA]</scope>
    <source>
        <strain evidence="3 4">DSM 25217</strain>
    </source>
</reference>
<dbReference type="InParanoid" id="A0A3M0BXZ4"/>
<comment type="caution">
    <text evidence="3">The sequence shown here is derived from an EMBL/GenBank/DDBJ whole genome shotgun (WGS) entry which is preliminary data.</text>
</comment>
<dbReference type="InterPro" id="IPR027385">
    <property type="entry name" value="Beta-barrel_OMP"/>
</dbReference>
<keyword evidence="4" id="KW-1185">Reference proteome</keyword>
<dbReference type="SUPFAM" id="SSF56925">
    <property type="entry name" value="OMPA-like"/>
    <property type="match status" value="1"/>
</dbReference>
<dbReference type="EMBL" id="REFR01000015">
    <property type="protein sequence ID" value="RMB01912.1"/>
    <property type="molecule type" value="Genomic_DNA"/>
</dbReference>
<accession>A0A3M0BXZ4</accession>
<dbReference type="Gene3D" id="2.40.160.20">
    <property type="match status" value="1"/>
</dbReference>
<protein>
    <submittedName>
        <fullName evidence="3">Outer membrane protein W</fullName>
    </submittedName>
</protein>
<proteinExistence type="predicted"/>
<feature type="domain" description="Outer membrane protein beta-barrel" evidence="2">
    <location>
        <begin position="37"/>
        <end position="250"/>
    </location>
</feature>
<evidence type="ECO:0000259" key="2">
    <source>
        <dbReference type="Pfam" id="PF13505"/>
    </source>
</evidence>
<evidence type="ECO:0000313" key="4">
    <source>
        <dbReference type="Proteomes" id="UP000271227"/>
    </source>
</evidence>